<dbReference type="Proteomes" id="UP000241290">
    <property type="component" value="Genome"/>
</dbReference>
<accession>A0A2P1JXE8</accession>
<reference evidence="3" key="1">
    <citation type="submission" date="2018-02" db="EMBL/GenBank/DDBJ databases">
        <authorList>
            <person name="Cohen D.B."/>
            <person name="Kent A.D."/>
        </authorList>
    </citation>
    <scope>NUCLEOTIDE SEQUENCE [LARGE SCALE GENOMIC DNA]</scope>
</reference>
<organism evidence="2 3">
    <name type="scientific">Rhodococcus phage Finch</name>
    <dbReference type="NCBI Taxonomy" id="2094144"/>
    <lineage>
        <taxon>Viruses</taxon>
        <taxon>Duplodnaviria</taxon>
        <taxon>Heunggongvirae</taxon>
        <taxon>Uroviricota</taxon>
        <taxon>Caudoviricetes</taxon>
        <taxon>Finchvirus</taxon>
        <taxon>Finchvirus finch</taxon>
    </lineage>
</organism>
<evidence type="ECO:0000256" key="1">
    <source>
        <dbReference type="SAM" id="MobiDB-lite"/>
    </source>
</evidence>
<dbReference type="KEGG" id="vg:64766338"/>
<evidence type="ECO:0000313" key="2">
    <source>
        <dbReference type="EMBL" id="AVO25017.1"/>
    </source>
</evidence>
<gene>
    <name evidence="2" type="primary">85</name>
    <name evidence="2" type="ORF">SEA_FINCH_85</name>
</gene>
<name>A0A2P1JXE8_9CAUD</name>
<evidence type="ECO:0000313" key="3">
    <source>
        <dbReference type="Proteomes" id="UP000241290"/>
    </source>
</evidence>
<feature type="region of interest" description="Disordered" evidence="1">
    <location>
        <begin position="233"/>
        <end position="258"/>
    </location>
</feature>
<dbReference type="RefSeq" id="YP_010059107.1">
    <property type="nucleotide sequence ID" value="NC_054724.1"/>
</dbReference>
<sequence>MVERISTYQLRQLRQKAAKEGRLDKAVVDAIAELHEDDRLYVFRPETRCRVCTNDASASVNKMLAHAMTYADIERSLEPINNLLPKDQRITYQSISTHAKKHFPIEQAASAVYRKLVEKRAEEYEVDFTNGVGSALVPMAYLDVVMHRGFETLVDENTVVDVETGMRAAEKLQQISAKNADENDMADLMLKLHRIVEAVKAVVPEEMFEDILSHMDGQASAPLDVEMVDEEIIGGGYDPGDPDNIDTDPDAGDDRGHF</sequence>
<dbReference type="GeneID" id="64766338"/>
<dbReference type="EMBL" id="MG962366">
    <property type="protein sequence ID" value="AVO25017.1"/>
    <property type="molecule type" value="Genomic_DNA"/>
</dbReference>
<protein>
    <submittedName>
        <fullName evidence="2">Uncharacterized protein</fullName>
    </submittedName>
</protein>
<keyword evidence="3" id="KW-1185">Reference proteome</keyword>
<feature type="compositionally biased region" description="Acidic residues" evidence="1">
    <location>
        <begin position="240"/>
        <end position="251"/>
    </location>
</feature>
<proteinExistence type="predicted"/>